<dbReference type="STRING" id="397948.Cmaq_1316"/>
<dbReference type="GO" id="GO:0008483">
    <property type="term" value="F:transaminase activity"/>
    <property type="evidence" value="ECO:0007669"/>
    <property type="project" value="UniProtKB-KW"/>
</dbReference>
<proteinExistence type="predicted"/>
<dbReference type="Proteomes" id="UP000001137">
    <property type="component" value="Chromosome"/>
</dbReference>
<dbReference type="InterPro" id="IPR015424">
    <property type="entry name" value="PyrdxlP-dep_Trfase"/>
</dbReference>
<dbReference type="AlphaFoldDB" id="A8M8S3"/>
<accession>A8M8S3</accession>
<organism evidence="1 2">
    <name type="scientific">Caldivirga maquilingensis (strain ATCC 700844 / DSM 13496 / JCM 10307 / IC-167)</name>
    <dbReference type="NCBI Taxonomy" id="397948"/>
    <lineage>
        <taxon>Archaea</taxon>
        <taxon>Thermoproteota</taxon>
        <taxon>Thermoprotei</taxon>
        <taxon>Thermoproteales</taxon>
        <taxon>Thermoproteaceae</taxon>
        <taxon>Caldivirga</taxon>
    </lineage>
</organism>
<sequence>MIIVLSTIKVREYLYGRFSELGLRPLGSVTNFITFHVFKPNEVYEGLFKRGFILRNLSGKVMCEDCLRATIPPMHIAEELINNLEALMKSHLMDT</sequence>
<dbReference type="RefSeq" id="WP_012186361.1">
    <property type="nucleotide sequence ID" value="NC_009954.1"/>
</dbReference>
<dbReference type="HOGENOM" id="CLU_2366056_0_0_2"/>
<keyword evidence="2" id="KW-1185">Reference proteome</keyword>
<gene>
    <name evidence="1" type="ordered locus">Cmaq_1316</name>
</gene>
<protein>
    <submittedName>
        <fullName evidence="1">Aminotransferase, class I and II</fullName>
    </submittedName>
</protein>
<evidence type="ECO:0000313" key="2">
    <source>
        <dbReference type="Proteomes" id="UP000001137"/>
    </source>
</evidence>
<dbReference type="EMBL" id="CP000852">
    <property type="protein sequence ID" value="ABW02142.1"/>
    <property type="molecule type" value="Genomic_DNA"/>
</dbReference>
<dbReference type="KEGG" id="cma:Cmaq_1316"/>
<dbReference type="InterPro" id="IPR015422">
    <property type="entry name" value="PyrdxlP-dep_Trfase_small"/>
</dbReference>
<dbReference type="Gene3D" id="3.90.1150.10">
    <property type="entry name" value="Aspartate Aminotransferase, domain 1"/>
    <property type="match status" value="1"/>
</dbReference>
<keyword evidence="1" id="KW-0808">Transferase</keyword>
<dbReference type="GeneID" id="5708668"/>
<evidence type="ECO:0000313" key="1">
    <source>
        <dbReference type="EMBL" id="ABW02142.1"/>
    </source>
</evidence>
<dbReference type="SUPFAM" id="SSF53383">
    <property type="entry name" value="PLP-dependent transferases"/>
    <property type="match status" value="1"/>
</dbReference>
<reference evidence="1 2" key="1">
    <citation type="submission" date="2007-10" db="EMBL/GenBank/DDBJ databases">
        <title>Complete sequence of Caldivirga maquilingensis IC-167.</title>
        <authorList>
            <consortium name="US DOE Joint Genome Institute"/>
            <person name="Copeland A."/>
            <person name="Lucas S."/>
            <person name="Lapidus A."/>
            <person name="Barry K."/>
            <person name="Glavina del Rio T."/>
            <person name="Dalin E."/>
            <person name="Tice H."/>
            <person name="Pitluck S."/>
            <person name="Saunders E."/>
            <person name="Brettin T."/>
            <person name="Bruce D."/>
            <person name="Detter J.C."/>
            <person name="Han C."/>
            <person name="Schmutz J."/>
            <person name="Larimer F."/>
            <person name="Land M."/>
            <person name="Hauser L."/>
            <person name="Kyrpides N."/>
            <person name="Ivanova N."/>
            <person name="Biddle J.F."/>
            <person name="Zhang Z."/>
            <person name="Fitz-Gibbon S.T."/>
            <person name="Lowe T.M."/>
            <person name="Saltikov C."/>
            <person name="House C.H."/>
            <person name="Richardson P."/>
        </authorList>
    </citation>
    <scope>NUCLEOTIDE SEQUENCE [LARGE SCALE GENOMIC DNA]</scope>
    <source>
        <strain evidence="2">ATCC 700844 / DSM 13496 / JCM 10307 / IC-167</strain>
    </source>
</reference>
<dbReference type="eggNOG" id="arCOG04273">
    <property type="taxonomic scope" value="Archaea"/>
</dbReference>
<name>A8M8S3_CALMQ</name>
<keyword evidence="1" id="KW-0032">Aminotransferase</keyword>